<evidence type="ECO:0000313" key="10">
    <source>
        <dbReference type="Proteomes" id="UP000596660"/>
    </source>
</evidence>
<dbReference type="GO" id="GO:0034605">
    <property type="term" value="P:cellular response to heat"/>
    <property type="evidence" value="ECO:0007669"/>
    <property type="project" value="TreeGrafter"/>
</dbReference>
<comment type="similarity">
    <text evidence="4 5">Belongs to the small heat shock protein (HSP20) family.</text>
</comment>
<keyword evidence="2" id="KW-1003">Cell membrane</keyword>
<reference evidence="9" key="2">
    <citation type="submission" date="2021-03" db="UniProtKB">
        <authorList>
            <consortium name="EnsemblPlants"/>
        </authorList>
    </citation>
    <scope>IDENTIFICATION</scope>
</reference>
<dbReference type="SUPFAM" id="SSF49764">
    <property type="entry name" value="HSP20-like chaperones"/>
    <property type="match status" value="1"/>
</dbReference>
<dbReference type="PANTHER" id="PTHR43670">
    <property type="entry name" value="HEAT SHOCK PROTEIN 26"/>
    <property type="match status" value="1"/>
</dbReference>
<dbReference type="Gramene" id="AUR62020187-RA">
    <property type="protein sequence ID" value="AUR62020187-RA:cds"/>
    <property type="gene ID" value="AUR62020187"/>
</dbReference>
<keyword evidence="7" id="KW-1133">Transmembrane helix</keyword>
<dbReference type="Proteomes" id="UP000596660">
    <property type="component" value="Unplaced"/>
</dbReference>
<feature type="region of interest" description="Disordered" evidence="6">
    <location>
        <begin position="101"/>
        <end position="167"/>
    </location>
</feature>
<dbReference type="CDD" id="cd06464">
    <property type="entry name" value="ACD_sHsps-like"/>
    <property type="match status" value="1"/>
</dbReference>
<protein>
    <recommendedName>
        <fullName evidence="8">SHSP domain-containing protein</fullName>
    </recommendedName>
</protein>
<dbReference type="GeneID" id="110683294"/>
<keyword evidence="3" id="KW-0611">Plant defense</keyword>
<dbReference type="Pfam" id="PF00011">
    <property type="entry name" value="HSP20"/>
    <property type="match status" value="1"/>
</dbReference>
<evidence type="ECO:0000256" key="3">
    <source>
        <dbReference type="ARBA" id="ARBA00022821"/>
    </source>
</evidence>
<dbReference type="RefSeq" id="XP_021715336.1">
    <property type="nucleotide sequence ID" value="XM_021859644.1"/>
</dbReference>
<evidence type="ECO:0000313" key="9">
    <source>
        <dbReference type="EnsemblPlants" id="AUR62020187-RA:cds"/>
    </source>
</evidence>
<organism evidence="9 10">
    <name type="scientific">Chenopodium quinoa</name>
    <name type="common">Quinoa</name>
    <dbReference type="NCBI Taxonomy" id="63459"/>
    <lineage>
        <taxon>Eukaryota</taxon>
        <taxon>Viridiplantae</taxon>
        <taxon>Streptophyta</taxon>
        <taxon>Embryophyta</taxon>
        <taxon>Tracheophyta</taxon>
        <taxon>Spermatophyta</taxon>
        <taxon>Magnoliopsida</taxon>
        <taxon>eudicotyledons</taxon>
        <taxon>Gunneridae</taxon>
        <taxon>Pentapetalae</taxon>
        <taxon>Caryophyllales</taxon>
        <taxon>Chenopodiaceae</taxon>
        <taxon>Chenopodioideae</taxon>
        <taxon>Atripliceae</taxon>
        <taxon>Chenopodium</taxon>
    </lineage>
</organism>
<proteinExistence type="inferred from homology"/>
<accession>A0A803LXI6</accession>
<dbReference type="PANTHER" id="PTHR43670:SF73">
    <property type="entry name" value="INACTIVE PROTEIN RESTRICTED TEV MOVEMENT 2-LIKE"/>
    <property type="match status" value="1"/>
</dbReference>
<feature type="transmembrane region" description="Helical" evidence="7">
    <location>
        <begin position="190"/>
        <end position="208"/>
    </location>
</feature>
<evidence type="ECO:0000256" key="2">
    <source>
        <dbReference type="ARBA" id="ARBA00022475"/>
    </source>
</evidence>
<evidence type="ECO:0000256" key="4">
    <source>
        <dbReference type="PROSITE-ProRule" id="PRU00285"/>
    </source>
</evidence>
<dbReference type="PROSITE" id="PS01031">
    <property type="entry name" value="SHSP"/>
    <property type="match status" value="1"/>
</dbReference>
<dbReference type="InterPro" id="IPR008978">
    <property type="entry name" value="HSP20-like_chaperone"/>
</dbReference>
<dbReference type="OMA" id="GANKWIR"/>
<dbReference type="Gene3D" id="2.60.40.790">
    <property type="match status" value="1"/>
</dbReference>
<name>A0A803LXI6_CHEQI</name>
<evidence type="ECO:0000259" key="8">
    <source>
        <dbReference type="PROSITE" id="PS01031"/>
    </source>
</evidence>
<sequence>MMSNTSERKYEDFEPVSDLLSEKECDTLLLYLPGFRKEQLKVQLTTSRILKISGERPIGDNKWKRFHKEFNVPSNIDLKDMTAKFEGGILYLRQPKLITPATTEQKHDEGKTAAEAEHPAPQPQHEAPTEGKTKQKDKDDNMEKKEKDETPAKDHEGSKVKQELNEIRKQVGGRSELFKELRKSGTQKRLAVYVILILVLGFQAIKMFKSFTKVEEKSVMEYDHHEL</sequence>
<dbReference type="SMR" id="A0A803LXI6"/>
<dbReference type="GO" id="GO:0006952">
    <property type="term" value="P:defense response"/>
    <property type="evidence" value="ECO:0007669"/>
    <property type="project" value="UniProtKB-KW"/>
</dbReference>
<keyword evidence="7" id="KW-0812">Transmembrane</keyword>
<feature type="compositionally biased region" description="Basic and acidic residues" evidence="6">
    <location>
        <begin position="104"/>
        <end position="118"/>
    </location>
</feature>
<dbReference type="OrthoDB" id="1431247at2759"/>
<dbReference type="InterPro" id="IPR002068">
    <property type="entry name" value="A-crystallin/Hsp20_dom"/>
</dbReference>
<dbReference type="AlphaFoldDB" id="A0A803LXI6"/>
<dbReference type="EnsemblPlants" id="AUR62020187-RA">
    <property type="protein sequence ID" value="AUR62020187-RA:cds"/>
    <property type="gene ID" value="AUR62020187"/>
</dbReference>
<keyword evidence="10" id="KW-1185">Reference proteome</keyword>
<evidence type="ECO:0000256" key="1">
    <source>
        <dbReference type="ARBA" id="ARBA00004162"/>
    </source>
</evidence>
<evidence type="ECO:0000256" key="7">
    <source>
        <dbReference type="SAM" id="Phobius"/>
    </source>
</evidence>
<evidence type="ECO:0000256" key="5">
    <source>
        <dbReference type="RuleBase" id="RU003616"/>
    </source>
</evidence>
<feature type="compositionally biased region" description="Basic and acidic residues" evidence="6">
    <location>
        <begin position="127"/>
        <end position="167"/>
    </location>
</feature>
<reference evidence="9" key="1">
    <citation type="journal article" date="2017" name="Nature">
        <title>The genome of Chenopodium quinoa.</title>
        <authorList>
            <person name="Jarvis D.E."/>
            <person name="Ho Y.S."/>
            <person name="Lightfoot D.J."/>
            <person name="Schmoeckel S.M."/>
            <person name="Li B."/>
            <person name="Borm T.J.A."/>
            <person name="Ohyanagi H."/>
            <person name="Mineta K."/>
            <person name="Michell C.T."/>
            <person name="Saber N."/>
            <person name="Kharbatia N.M."/>
            <person name="Rupper R.R."/>
            <person name="Sharp A.R."/>
            <person name="Dally N."/>
            <person name="Boughton B.A."/>
            <person name="Woo Y.H."/>
            <person name="Gao G."/>
            <person name="Schijlen E.G.W.M."/>
            <person name="Guo X."/>
            <person name="Momin A.A."/>
            <person name="Negrao S."/>
            <person name="Al-Babili S."/>
            <person name="Gehring C."/>
            <person name="Roessner U."/>
            <person name="Jung C."/>
            <person name="Murphy K."/>
            <person name="Arold S.T."/>
            <person name="Gojobori T."/>
            <person name="van der Linden C.G."/>
            <person name="van Loo E.N."/>
            <person name="Jellen E.N."/>
            <person name="Maughan P.J."/>
            <person name="Tester M."/>
        </authorList>
    </citation>
    <scope>NUCLEOTIDE SEQUENCE [LARGE SCALE GENOMIC DNA]</scope>
    <source>
        <strain evidence="9">cv. PI 614886</strain>
    </source>
</reference>
<keyword evidence="7" id="KW-0472">Membrane</keyword>
<feature type="domain" description="SHSP" evidence="8">
    <location>
        <begin position="7"/>
        <end position="111"/>
    </location>
</feature>
<comment type="subcellular location">
    <subcellularLocation>
        <location evidence="1">Cell membrane</location>
        <topology evidence="1">Single-pass membrane protein</topology>
    </subcellularLocation>
</comment>
<gene>
    <name evidence="9" type="primary">LOC110683294</name>
</gene>
<evidence type="ECO:0000256" key="6">
    <source>
        <dbReference type="SAM" id="MobiDB-lite"/>
    </source>
</evidence>
<dbReference type="KEGG" id="cqi:110683294"/>
<dbReference type="GO" id="GO:0005886">
    <property type="term" value="C:plasma membrane"/>
    <property type="evidence" value="ECO:0007669"/>
    <property type="project" value="UniProtKB-SubCell"/>
</dbReference>